<organism evidence="7 8">
    <name type="scientific">Diutina rugosa</name>
    <name type="common">Yeast</name>
    <name type="synonym">Candida rugosa</name>
    <dbReference type="NCBI Taxonomy" id="5481"/>
    <lineage>
        <taxon>Eukaryota</taxon>
        <taxon>Fungi</taxon>
        <taxon>Dikarya</taxon>
        <taxon>Ascomycota</taxon>
        <taxon>Saccharomycotina</taxon>
        <taxon>Pichiomycetes</taxon>
        <taxon>Debaryomycetaceae</taxon>
        <taxon>Diutina</taxon>
    </lineage>
</organism>
<feature type="transmembrane region" description="Helical" evidence="6">
    <location>
        <begin position="162"/>
        <end position="185"/>
    </location>
</feature>
<dbReference type="PANTHER" id="PTHR16201">
    <property type="entry name" value="SEVEN TRANSMEMBRANE PROTEIN 1-RELATED"/>
    <property type="match status" value="1"/>
</dbReference>
<dbReference type="Proteomes" id="UP000449547">
    <property type="component" value="Unassembled WGS sequence"/>
</dbReference>
<feature type="transmembrane region" description="Helical" evidence="6">
    <location>
        <begin position="40"/>
        <end position="59"/>
    </location>
</feature>
<dbReference type="InterPro" id="IPR006603">
    <property type="entry name" value="PQ-loop_rpt"/>
</dbReference>
<dbReference type="Pfam" id="PF04193">
    <property type="entry name" value="PQ-loop"/>
    <property type="match status" value="1"/>
</dbReference>
<sequence length="289" mass="32290">MVSVAENVLATIGTVFWCIQLVPQIIRNYRVKNCEGLPPLMMFLWAASGVPFSIYFFGIDGSIPLRIQPQLFTFFCLVSWVQSLYYPPVKMDRKRLLMYVVAFVAIAVGLEVGFILWLRPLHRRGKTWPMLIIGIIASLLLAVGLVPPYFELWKRRGRVVGINFIFLTMDSLGALFSMLSIIVGQMDVMSLTLYAIVLAMELGIFASQIIWYLLLGGRKIIKEEKQAAKLAAEEASDVAPDTGSDTGSEAGGDHKSIAHDLPVSDHTDGDIESSIYDRQVEVFDDTKKH</sequence>
<evidence type="ECO:0000256" key="4">
    <source>
        <dbReference type="ARBA" id="ARBA00023136"/>
    </source>
</evidence>
<dbReference type="GeneID" id="54780721"/>
<evidence type="ECO:0000256" key="5">
    <source>
        <dbReference type="SAM" id="MobiDB-lite"/>
    </source>
</evidence>
<dbReference type="GO" id="GO:0016020">
    <property type="term" value="C:membrane"/>
    <property type="evidence" value="ECO:0007669"/>
    <property type="project" value="UniProtKB-SubCell"/>
</dbReference>
<evidence type="ECO:0000256" key="3">
    <source>
        <dbReference type="ARBA" id="ARBA00022989"/>
    </source>
</evidence>
<evidence type="ECO:0008006" key="9">
    <source>
        <dbReference type="Google" id="ProtNLM"/>
    </source>
</evidence>
<feature type="transmembrane region" description="Helical" evidence="6">
    <location>
        <begin position="130"/>
        <end position="150"/>
    </location>
</feature>
<dbReference type="OMA" id="IDWNGAF"/>
<evidence type="ECO:0000313" key="8">
    <source>
        <dbReference type="Proteomes" id="UP000449547"/>
    </source>
</evidence>
<name>A0A642UWF3_DIURU</name>
<dbReference type="AlphaFoldDB" id="A0A642UWF3"/>
<dbReference type="SMART" id="SM00679">
    <property type="entry name" value="CTNS"/>
    <property type="match status" value="2"/>
</dbReference>
<proteinExistence type="predicted"/>
<comment type="subcellular location">
    <subcellularLocation>
        <location evidence="1">Membrane</location>
        <topology evidence="1">Multi-pass membrane protein</topology>
    </subcellularLocation>
</comment>
<evidence type="ECO:0000313" key="7">
    <source>
        <dbReference type="EMBL" id="KAA8904118.1"/>
    </source>
</evidence>
<keyword evidence="2 6" id="KW-0812">Transmembrane</keyword>
<feature type="region of interest" description="Disordered" evidence="5">
    <location>
        <begin position="232"/>
        <end position="276"/>
    </location>
</feature>
<feature type="transmembrane region" description="Helical" evidence="6">
    <location>
        <begin position="191"/>
        <end position="215"/>
    </location>
</feature>
<dbReference type="Gene3D" id="1.20.1280.290">
    <property type="match status" value="1"/>
</dbReference>
<keyword evidence="8" id="KW-1185">Reference proteome</keyword>
<feature type="transmembrane region" description="Helical" evidence="6">
    <location>
        <begin position="96"/>
        <end position="118"/>
    </location>
</feature>
<evidence type="ECO:0000256" key="6">
    <source>
        <dbReference type="SAM" id="Phobius"/>
    </source>
</evidence>
<dbReference type="PANTHER" id="PTHR16201:SF37">
    <property type="entry name" value="PQ-LOOP REPEAT-CONTAINING PROTEIN"/>
    <property type="match status" value="1"/>
</dbReference>
<dbReference type="InterPro" id="IPR051415">
    <property type="entry name" value="LAAT-1"/>
</dbReference>
<dbReference type="VEuPathDB" id="FungiDB:DIURU_002070"/>
<dbReference type="EMBL" id="SWFT01000064">
    <property type="protein sequence ID" value="KAA8904118.1"/>
    <property type="molecule type" value="Genomic_DNA"/>
</dbReference>
<dbReference type="OrthoDB" id="407617at2759"/>
<reference evidence="7 8" key="1">
    <citation type="submission" date="2019-07" db="EMBL/GenBank/DDBJ databases">
        <title>Genome assembly of two rare yeast pathogens: Diutina rugosa and Trichomonascus ciferrii.</title>
        <authorList>
            <person name="Mixao V."/>
            <person name="Saus E."/>
            <person name="Hansen A."/>
            <person name="Lass-Flor C."/>
            <person name="Gabaldon T."/>
        </authorList>
    </citation>
    <scope>NUCLEOTIDE SEQUENCE [LARGE SCALE GENOMIC DNA]</scope>
    <source>
        <strain evidence="7 8">CBS 613</strain>
    </source>
</reference>
<dbReference type="FunFam" id="1.20.1280.290:FF:000024">
    <property type="entry name" value="Putative membrane protein"/>
    <property type="match status" value="1"/>
</dbReference>
<dbReference type="RefSeq" id="XP_034013203.1">
    <property type="nucleotide sequence ID" value="XM_034154682.1"/>
</dbReference>
<protein>
    <recommendedName>
        <fullName evidence="9">PQ-loop repeat-containing protein</fullName>
    </recommendedName>
</protein>
<keyword evidence="4 6" id="KW-0472">Membrane</keyword>
<evidence type="ECO:0000256" key="2">
    <source>
        <dbReference type="ARBA" id="ARBA00022692"/>
    </source>
</evidence>
<keyword evidence="3 6" id="KW-1133">Transmembrane helix</keyword>
<accession>A0A642UWF3</accession>
<feature type="compositionally biased region" description="Basic and acidic residues" evidence="5">
    <location>
        <begin position="251"/>
        <end position="269"/>
    </location>
</feature>
<comment type="caution">
    <text evidence="7">The sequence shown here is derived from an EMBL/GenBank/DDBJ whole genome shotgun (WGS) entry which is preliminary data.</text>
</comment>
<evidence type="ECO:0000256" key="1">
    <source>
        <dbReference type="ARBA" id="ARBA00004141"/>
    </source>
</evidence>
<gene>
    <name evidence="7" type="ORF">DIURU_002070</name>
</gene>